<feature type="domain" description="Fungal-type protein kinase" evidence="1">
    <location>
        <begin position="79"/>
        <end position="248"/>
    </location>
</feature>
<organism evidence="2 3">
    <name type="scientific">Schizopora paradoxa</name>
    <dbReference type="NCBI Taxonomy" id="27342"/>
    <lineage>
        <taxon>Eukaryota</taxon>
        <taxon>Fungi</taxon>
        <taxon>Dikarya</taxon>
        <taxon>Basidiomycota</taxon>
        <taxon>Agaricomycotina</taxon>
        <taxon>Agaricomycetes</taxon>
        <taxon>Hymenochaetales</taxon>
        <taxon>Schizoporaceae</taxon>
        <taxon>Schizopora</taxon>
    </lineage>
</organism>
<dbReference type="Pfam" id="PF17667">
    <property type="entry name" value="Pkinase_fungal"/>
    <property type="match status" value="1"/>
</dbReference>
<dbReference type="STRING" id="27342.A0A0H2RS27"/>
<dbReference type="InterPro" id="IPR040976">
    <property type="entry name" value="Pkinase_fungal"/>
</dbReference>
<dbReference type="Proteomes" id="UP000053477">
    <property type="component" value="Unassembled WGS sequence"/>
</dbReference>
<reference evidence="2 3" key="1">
    <citation type="submission" date="2015-04" db="EMBL/GenBank/DDBJ databases">
        <title>Complete genome sequence of Schizopora paradoxa KUC8140, a cosmopolitan wood degrader in East Asia.</title>
        <authorList>
            <consortium name="DOE Joint Genome Institute"/>
            <person name="Min B."/>
            <person name="Park H."/>
            <person name="Jang Y."/>
            <person name="Kim J.-J."/>
            <person name="Kim K.H."/>
            <person name="Pangilinan J."/>
            <person name="Lipzen A."/>
            <person name="Riley R."/>
            <person name="Grigoriev I.V."/>
            <person name="Spatafora J.W."/>
            <person name="Choi I.-G."/>
        </authorList>
    </citation>
    <scope>NUCLEOTIDE SEQUENCE [LARGE SCALE GENOMIC DNA]</scope>
    <source>
        <strain evidence="2 3">KUC8140</strain>
    </source>
</reference>
<keyword evidence="3" id="KW-1185">Reference proteome</keyword>
<evidence type="ECO:0000313" key="3">
    <source>
        <dbReference type="Proteomes" id="UP000053477"/>
    </source>
</evidence>
<gene>
    <name evidence="2" type="ORF">SCHPADRAFT_888972</name>
</gene>
<dbReference type="EMBL" id="KQ085938">
    <property type="protein sequence ID" value="KLO14800.1"/>
    <property type="molecule type" value="Genomic_DNA"/>
</dbReference>
<evidence type="ECO:0000259" key="1">
    <source>
        <dbReference type="Pfam" id="PF17667"/>
    </source>
</evidence>
<accession>A0A0H2RS27</accession>
<proteinExistence type="predicted"/>
<dbReference type="InParanoid" id="A0A0H2RS27"/>
<dbReference type="AlphaFoldDB" id="A0A0H2RS27"/>
<sequence length="358" mass="40451">MLDFGEGRLFPRRATTPNDLFMNYDVVSNDSTPLLGASELSTVRVPFLCWSASLHPELPTDVQFALQRNAPEDGRSPSSHCVILSTARFHLWEYDSEEDLFYAFISVLETHKKLHEKGGSLRTFSSRDIIMAEGLDAENSGPEVFILDFEFARFKGGERTRYVGANAASAAYSETSCETPGDSESVTSSGSTHEFDLPSGDFHTGTFQFMASDLLHLVSEERTPKSKAHISIRQGMHHELESLVLVFGHILLRRAIRDKSSSYYDRLSGKTALGRYSISDIQDQRKRLALWKWVFSETLVENTSPKLVKVAEMLRGKMQRLLKQRREDTSRESVDDEDENVILAHDSLIDLFEEIAED</sequence>
<evidence type="ECO:0000313" key="2">
    <source>
        <dbReference type="EMBL" id="KLO14800.1"/>
    </source>
</evidence>
<dbReference type="OrthoDB" id="3271139at2759"/>
<protein>
    <recommendedName>
        <fullName evidence="1">Fungal-type protein kinase domain-containing protein</fullName>
    </recommendedName>
</protein>
<name>A0A0H2RS27_9AGAM</name>